<evidence type="ECO:0000313" key="5">
    <source>
        <dbReference type="Proteomes" id="UP000190105"/>
    </source>
</evidence>
<organism evidence="4 5">
    <name type="scientific">Caloramator quimbayensis</name>
    <dbReference type="NCBI Taxonomy" id="1147123"/>
    <lineage>
        <taxon>Bacteria</taxon>
        <taxon>Bacillati</taxon>
        <taxon>Bacillota</taxon>
        <taxon>Clostridia</taxon>
        <taxon>Eubacteriales</taxon>
        <taxon>Clostridiaceae</taxon>
        <taxon>Caloramator</taxon>
    </lineage>
</organism>
<dbReference type="Gene3D" id="3.30.70.1380">
    <property type="entry name" value="Transcriptional regulatory protein pf0864 domain like"/>
    <property type="match status" value="1"/>
</dbReference>
<dbReference type="RefSeq" id="WP_078696698.1">
    <property type="nucleotide sequence ID" value="NZ_FUYH01000011.1"/>
</dbReference>
<dbReference type="EC" id="4.99.1.12" evidence="3"/>
<evidence type="ECO:0000256" key="3">
    <source>
        <dbReference type="HAMAP-Rule" id="MF_01074"/>
    </source>
</evidence>
<comment type="catalytic activity">
    <reaction evidence="3">
        <text>Ni(II)-pyridinium-3,5-bisthiocarboxylate mononucleotide = pyridinium-3,5-bisthiocarboxylate mononucleotide + Ni(2+)</text>
        <dbReference type="Rhea" id="RHEA:54784"/>
        <dbReference type="ChEBI" id="CHEBI:49786"/>
        <dbReference type="ChEBI" id="CHEBI:137372"/>
        <dbReference type="ChEBI" id="CHEBI:137373"/>
        <dbReference type="EC" id="4.99.1.12"/>
    </reaction>
</comment>
<accession>A0A1T4XQD7</accession>
<evidence type="ECO:0000313" key="4">
    <source>
        <dbReference type="EMBL" id="SKA91341.1"/>
    </source>
</evidence>
<dbReference type="HAMAP" id="MF_01074">
    <property type="entry name" value="LarC"/>
    <property type="match status" value="1"/>
</dbReference>
<dbReference type="STRING" id="1147123.SAMN05443428_11151"/>
<dbReference type="GO" id="GO:0016829">
    <property type="term" value="F:lyase activity"/>
    <property type="evidence" value="ECO:0007669"/>
    <property type="project" value="UniProtKB-UniRule"/>
</dbReference>
<sequence length="399" mass="45132">MKVLYFDCFSGISGDMTIGALLNLGVPFDYLLLELDKLSISDEFDIEIKEGQKCGITGIDFNVHIKHNNDNHSNHHHDHHHGRNLKDIEEIINNSSLKDNVKKLSKDIFYCLAKSESEVHGKDIYEVHFHEVGAVDSIVDIVGAAICIDYIKPDIIISSPINTGKGFVECEHGIIPVPAPATLKILRGVPIYCDEREFELTTPTGAAIVKTLSSEFKNFPCMKIIREGYGCGKRDTKKPNLLRVILGEGNSEDVCILEATIDDMNPQFCGYLMDKLFEAGAKDVYYTPVYMKKNRVGILITITTPVSIEEKIKEIMFKESTTIGIRRFNIQRTELDREFKKVSTEFGDIRFKVSSYKGEIMNVSPEYEDVKRAAENKNIPLKKIYNEAVKIGHNKKIYE</sequence>
<evidence type="ECO:0000256" key="1">
    <source>
        <dbReference type="ARBA" id="ARBA00022596"/>
    </source>
</evidence>
<name>A0A1T4XQD7_9CLOT</name>
<dbReference type="Gene3D" id="3.10.20.300">
    <property type="entry name" value="mk0293 like domain"/>
    <property type="match status" value="1"/>
</dbReference>
<comment type="similarity">
    <text evidence="3">Belongs to the LarC family.</text>
</comment>
<proteinExistence type="inferred from homology"/>
<dbReference type="OrthoDB" id="9765625at2"/>
<dbReference type="NCBIfam" id="TIGR00299">
    <property type="entry name" value="nickel pincer cofactor biosynthesis protein LarC"/>
    <property type="match status" value="1"/>
</dbReference>
<comment type="function">
    <text evidence="3">Involved in the biosynthesis of a nickel-pincer cofactor ((SCS)Ni(II) pincer complex). Binds Ni(2+), and functions in nickel delivery to pyridinium-3,5-bisthiocarboxylic acid mononucleotide (P2TMN), to form the mature cofactor. Is thus probably required for the activation of nickel-pincer cofactor-dependent enzymes.</text>
</comment>
<keyword evidence="2 3" id="KW-0456">Lyase</keyword>
<gene>
    <name evidence="3" type="primary">larC</name>
    <name evidence="4" type="ORF">SAMN05443428_11151</name>
</gene>
<dbReference type="EMBL" id="FUYH01000011">
    <property type="protein sequence ID" value="SKA91341.1"/>
    <property type="molecule type" value="Genomic_DNA"/>
</dbReference>
<protein>
    <recommendedName>
        <fullName evidence="3">Pyridinium-3,5-bisthiocarboxylic acid mononucleotide nickel insertion protein</fullName>
        <shortName evidence="3">P2TMN nickel insertion protein</shortName>
        <ecNumber evidence="3">4.99.1.12</ecNumber>
    </recommendedName>
    <alternativeName>
        <fullName evidence="3">Nickel-pincer cofactor biosynthesis protein LarC</fullName>
    </alternativeName>
</protein>
<evidence type="ECO:0000256" key="2">
    <source>
        <dbReference type="ARBA" id="ARBA00023239"/>
    </source>
</evidence>
<keyword evidence="5" id="KW-1185">Reference proteome</keyword>
<dbReference type="InterPro" id="IPR002822">
    <property type="entry name" value="Ni_insertion"/>
</dbReference>
<reference evidence="5" key="1">
    <citation type="submission" date="2017-02" db="EMBL/GenBank/DDBJ databases">
        <authorList>
            <person name="Varghese N."/>
            <person name="Submissions S."/>
        </authorList>
    </citation>
    <scope>NUCLEOTIDE SEQUENCE [LARGE SCALE GENOMIC DNA]</scope>
    <source>
        <strain evidence="5">USBA 833</strain>
    </source>
</reference>
<keyword evidence="1 3" id="KW-0533">Nickel</keyword>
<dbReference type="AlphaFoldDB" id="A0A1T4XQD7"/>
<dbReference type="PANTHER" id="PTHR36566">
    <property type="entry name" value="NICKEL INSERTION PROTEIN-RELATED"/>
    <property type="match status" value="1"/>
</dbReference>
<dbReference type="Pfam" id="PF01969">
    <property type="entry name" value="Ni_insertion"/>
    <property type="match status" value="1"/>
</dbReference>
<dbReference type="GO" id="GO:0051604">
    <property type="term" value="P:protein maturation"/>
    <property type="evidence" value="ECO:0007669"/>
    <property type="project" value="UniProtKB-UniRule"/>
</dbReference>
<dbReference type="GO" id="GO:0016151">
    <property type="term" value="F:nickel cation binding"/>
    <property type="evidence" value="ECO:0007669"/>
    <property type="project" value="UniProtKB-UniRule"/>
</dbReference>
<dbReference type="PANTHER" id="PTHR36566:SF1">
    <property type="entry name" value="PYRIDINIUM-3,5-BISTHIOCARBOXYLIC ACID MONONUCLEOTIDE NICKEL INSERTION PROTEIN"/>
    <property type="match status" value="1"/>
</dbReference>
<dbReference type="Proteomes" id="UP000190105">
    <property type="component" value="Unassembled WGS sequence"/>
</dbReference>